<comment type="similarity">
    <text evidence="1 5 6">Belongs to the peptidase S8 family.</text>
</comment>
<evidence type="ECO:0000259" key="8">
    <source>
        <dbReference type="PROSITE" id="PS51272"/>
    </source>
</evidence>
<dbReference type="Pfam" id="PF00395">
    <property type="entry name" value="SLH"/>
    <property type="match status" value="3"/>
</dbReference>
<dbReference type="Proteomes" id="UP000334019">
    <property type="component" value="Chromosome"/>
</dbReference>
<feature type="domain" description="SLH" evidence="8">
    <location>
        <begin position="525"/>
        <end position="576"/>
    </location>
</feature>
<feature type="active site" description="Charge relay system" evidence="5">
    <location>
        <position position="142"/>
    </location>
</feature>
<dbReference type="InterPro" id="IPR000209">
    <property type="entry name" value="Peptidase_S8/S53_dom"/>
</dbReference>
<feature type="chain" id="PRO_5024393211" evidence="7">
    <location>
        <begin position="26"/>
        <end position="576"/>
    </location>
</feature>
<evidence type="ECO:0000256" key="6">
    <source>
        <dbReference type="RuleBase" id="RU003355"/>
    </source>
</evidence>
<dbReference type="RefSeq" id="WP_153757813.1">
    <property type="nucleotide sequence ID" value="NZ_CP045851.1"/>
</dbReference>
<gene>
    <name evidence="9" type="ORF">GH723_00485</name>
</gene>
<feature type="signal peptide" evidence="7">
    <location>
        <begin position="1"/>
        <end position="25"/>
    </location>
</feature>
<dbReference type="InterPro" id="IPR036852">
    <property type="entry name" value="Peptidase_S8/S53_dom_sf"/>
</dbReference>
<evidence type="ECO:0000313" key="9">
    <source>
        <dbReference type="EMBL" id="QGG93707.1"/>
    </source>
</evidence>
<evidence type="ECO:0000256" key="2">
    <source>
        <dbReference type="ARBA" id="ARBA00022670"/>
    </source>
</evidence>
<accession>A0A5Q2RI84</accession>
<dbReference type="InterPro" id="IPR001119">
    <property type="entry name" value="SLH_dom"/>
</dbReference>
<dbReference type="GO" id="GO:0006508">
    <property type="term" value="P:proteolysis"/>
    <property type="evidence" value="ECO:0007669"/>
    <property type="project" value="UniProtKB-KW"/>
</dbReference>
<dbReference type="EMBL" id="CP045851">
    <property type="protein sequence ID" value="QGG93707.1"/>
    <property type="molecule type" value="Genomic_DNA"/>
</dbReference>
<dbReference type="InterPro" id="IPR023827">
    <property type="entry name" value="Peptidase_S8_Asp-AS"/>
</dbReference>
<dbReference type="GO" id="GO:0004252">
    <property type="term" value="F:serine-type endopeptidase activity"/>
    <property type="evidence" value="ECO:0007669"/>
    <property type="project" value="UniProtKB-UniRule"/>
</dbReference>
<dbReference type="Gene3D" id="3.40.50.200">
    <property type="entry name" value="Peptidase S8/S53 domain"/>
    <property type="match status" value="1"/>
</dbReference>
<dbReference type="SUPFAM" id="SSF52743">
    <property type="entry name" value="Subtilisin-like"/>
    <property type="match status" value="1"/>
</dbReference>
<evidence type="ECO:0000256" key="4">
    <source>
        <dbReference type="ARBA" id="ARBA00022825"/>
    </source>
</evidence>
<dbReference type="PANTHER" id="PTHR43806">
    <property type="entry name" value="PEPTIDASE S8"/>
    <property type="match status" value="1"/>
</dbReference>
<feature type="active site" description="Charge relay system" evidence="5">
    <location>
        <position position="329"/>
    </location>
</feature>
<evidence type="ECO:0000256" key="3">
    <source>
        <dbReference type="ARBA" id="ARBA00022801"/>
    </source>
</evidence>
<proteinExistence type="inferred from homology"/>
<feature type="active site" description="Charge relay system" evidence="5">
    <location>
        <position position="175"/>
    </location>
</feature>
<sequence>MARRSVLPLATILAVSLLGAAPAGAGEDRAPALDELAPAEVAPAGHTVVAAVERVGDDLDVVRYAVPATNDPAAAVRSLTADPDVVAAEEDGTWSLVGSARADVSLGSLGDPLRSSQWQLAAVGADRAWDRSAAGTVVAVLDTGVQASHPDLAGLVLTGWSVVDDAPTTTDFDGHGTFVASMITATHGNGLFLSATVRDVAIQPVVVCAGTVCSMSHVAEGILWAADNGADVINMSLAGTTRSTVVEAAIAEARAEGVVVVAATGNHGADGNPVEYPAAMPGVIGVGATTSDDGYASFSTWGSQVDLAAPGANVVGLSRTDWEPGAGTSYAAPMVAGAAALARHLDPSLTPDQIEQLLESTARDVHTAGRDARTGAGVVDIPELVAAVTGTPATPAPIPPSTFLDVPRSGTFFSTPVAWAQHHGYTTGAGGNLFLPHREITRAEAVTMVWRIRGGPTGAPAAGFDDVPSGTFFTTAVDWARWRGITTGVGGSNRFEPHRTISRAELLTMLWRVESTPPAPLSGFDDVASTSYYARAVGWARDAGVTTGVGGTNSFLPDRAITRAEAFTLQHRIATG</sequence>
<keyword evidence="7" id="KW-0732">Signal</keyword>
<dbReference type="PROSITE" id="PS00138">
    <property type="entry name" value="SUBTILASE_SER"/>
    <property type="match status" value="1"/>
</dbReference>
<dbReference type="Pfam" id="PF00082">
    <property type="entry name" value="Peptidase_S8"/>
    <property type="match status" value="1"/>
</dbReference>
<dbReference type="PANTHER" id="PTHR43806:SF11">
    <property type="entry name" value="CEREVISIN-RELATED"/>
    <property type="match status" value="1"/>
</dbReference>
<keyword evidence="3 5" id="KW-0378">Hydrolase</keyword>
<dbReference type="PROSITE" id="PS00136">
    <property type="entry name" value="SUBTILASE_ASP"/>
    <property type="match status" value="1"/>
</dbReference>
<dbReference type="InterPro" id="IPR023828">
    <property type="entry name" value="Peptidase_S8_Ser-AS"/>
</dbReference>
<dbReference type="PRINTS" id="PR00723">
    <property type="entry name" value="SUBTILISIN"/>
</dbReference>
<evidence type="ECO:0000256" key="5">
    <source>
        <dbReference type="PROSITE-ProRule" id="PRU01240"/>
    </source>
</evidence>
<evidence type="ECO:0000256" key="1">
    <source>
        <dbReference type="ARBA" id="ARBA00011073"/>
    </source>
</evidence>
<feature type="domain" description="SLH" evidence="8">
    <location>
        <begin position="460"/>
        <end position="524"/>
    </location>
</feature>
<dbReference type="InterPro" id="IPR015500">
    <property type="entry name" value="Peptidase_S8_subtilisin-rel"/>
</dbReference>
<keyword evidence="4 5" id="KW-0720">Serine protease</keyword>
<dbReference type="PROSITE" id="PS51272">
    <property type="entry name" value="SLH"/>
    <property type="match status" value="2"/>
</dbReference>
<protein>
    <submittedName>
        <fullName evidence="9">S8 family serine peptidase</fullName>
    </submittedName>
</protein>
<reference evidence="9 10" key="1">
    <citation type="submission" date="2019-11" db="EMBL/GenBank/DDBJ databases">
        <authorList>
            <person name="He Y."/>
        </authorList>
    </citation>
    <scope>NUCLEOTIDE SEQUENCE [LARGE SCALE GENOMIC DNA]</scope>
    <source>
        <strain evidence="9 10">SCSIO 58843</strain>
    </source>
</reference>
<evidence type="ECO:0000256" key="7">
    <source>
        <dbReference type="SAM" id="SignalP"/>
    </source>
</evidence>
<keyword evidence="10" id="KW-1185">Reference proteome</keyword>
<dbReference type="KEGG" id="atq:GH723_00485"/>
<name>A0A5Q2RI84_9ACTN</name>
<keyword evidence="2 5" id="KW-0645">Protease</keyword>
<evidence type="ECO:0000313" key="10">
    <source>
        <dbReference type="Proteomes" id="UP000334019"/>
    </source>
</evidence>
<dbReference type="PROSITE" id="PS51892">
    <property type="entry name" value="SUBTILASE"/>
    <property type="match status" value="1"/>
</dbReference>
<organism evidence="9 10">
    <name type="scientific">Actinomarinicola tropica</name>
    <dbReference type="NCBI Taxonomy" id="2789776"/>
    <lineage>
        <taxon>Bacteria</taxon>
        <taxon>Bacillati</taxon>
        <taxon>Actinomycetota</taxon>
        <taxon>Acidimicrobiia</taxon>
        <taxon>Acidimicrobiales</taxon>
        <taxon>Iamiaceae</taxon>
        <taxon>Actinomarinicola</taxon>
    </lineage>
</organism>
<dbReference type="InterPro" id="IPR050131">
    <property type="entry name" value="Peptidase_S8_subtilisin-like"/>
</dbReference>
<dbReference type="AlphaFoldDB" id="A0A5Q2RI84"/>